<dbReference type="InterPro" id="IPR002970">
    <property type="entry name" value="Tick_his-bd"/>
</dbReference>
<sequence>MHSSPGVFFASAILLQLVQANKTETCDARDSIASHFMDYPDAEKLINHTEVLYCLVYHSKDEKKIRDKMPCLCARVSFSGGKGGSLTFLYQFSYNETHLASGVSNAETNRTDQAFKRHNEIIFRYVIDEKLYKETTRILYADYSTCTVLNSTLLGTMLWVKHDLLLKEAQMPYLCTVTYELAARDVRYIVYDWKECPTRKSYKENVKKLTHDKKNNANKDL</sequence>
<evidence type="ECO:0000256" key="1">
    <source>
        <dbReference type="SAM" id="SignalP"/>
    </source>
</evidence>
<proteinExistence type="predicted"/>
<organism evidence="2">
    <name type="scientific">Rhipicephalus zambeziensis</name>
    <dbReference type="NCBI Taxonomy" id="60191"/>
    <lineage>
        <taxon>Eukaryota</taxon>
        <taxon>Metazoa</taxon>
        <taxon>Ecdysozoa</taxon>
        <taxon>Arthropoda</taxon>
        <taxon>Chelicerata</taxon>
        <taxon>Arachnida</taxon>
        <taxon>Acari</taxon>
        <taxon>Parasitiformes</taxon>
        <taxon>Ixodida</taxon>
        <taxon>Ixodoidea</taxon>
        <taxon>Ixodidae</taxon>
        <taxon>Rhipicephalinae</taxon>
        <taxon>Rhipicephalus</taxon>
        <taxon>Rhipicephalus</taxon>
    </lineage>
</organism>
<accession>A0A224YMB1</accession>
<dbReference type="InterPro" id="IPR012674">
    <property type="entry name" value="Calycin"/>
</dbReference>
<reference evidence="2" key="1">
    <citation type="journal article" date="2017" name="Parasit. Vectors">
        <title>Sialotranscriptomics of Rhipicephalus zambeziensis reveals intricate expression profiles of secretory proteins and suggests tight temporal transcriptional regulation during blood-feeding.</title>
        <authorList>
            <person name="de Castro M.H."/>
            <person name="de Klerk D."/>
            <person name="Pienaar R."/>
            <person name="Rees D.J.G."/>
            <person name="Mans B.J."/>
        </authorList>
    </citation>
    <scope>NUCLEOTIDE SEQUENCE</scope>
    <source>
        <tissue evidence="2">Salivary glands</tissue>
    </source>
</reference>
<dbReference type="Pfam" id="PF02098">
    <property type="entry name" value="His_binding"/>
    <property type="match status" value="1"/>
</dbReference>
<evidence type="ECO:0000313" key="2">
    <source>
        <dbReference type="EMBL" id="MAA15383.1"/>
    </source>
</evidence>
<dbReference type="Gene3D" id="2.40.128.20">
    <property type="match status" value="1"/>
</dbReference>
<dbReference type="AlphaFoldDB" id="A0A224YMB1"/>
<feature type="chain" id="PRO_5012714037" evidence="1">
    <location>
        <begin position="21"/>
        <end position="221"/>
    </location>
</feature>
<name>A0A224YMB1_9ACAR</name>
<dbReference type="GO" id="GO:0030682">
    <property type="term" value="P:symbiont-mediated perturbation of host defenses"/>
    <property type="evidence" value="ECO:0007669"/>
    <property type="project" value="InterPro"/>
</dbReference>
<protein>
    <submittedName>
        <fullName evidence="2">Lipocalin</fullName>
    </submittedName>
</protein>
<dbReference type="GO" id="GO:0043176">
    <property type="term" value="F:amine binding"/>
    <property type="evidence" value="ECO:0007669"/>
    <property type="project" value="InterPro"/>
</dbReference>
<feature type="signal peptide" evidence="1">
    <location>
        <begin position="1"/>
        <end position="20"/>
    </location>
</feature>
<keyword evidence="1" id="KW-0732">Signal</keyword>
<dbReference type="EMBL" id="GFPF01004237">
    <property type="protein sequence ID" value="MAA15383.1"/>
    <property type="molecule type" value="Transcribed_RNA"/>
</dbReference>